<evidence type="ECO:0000256" key="15">
    <source>
        <dbReference type="ARBA" id="ARBA00023134"/>
    </source>
</evidence>
<proteinExistence type="inferred from homology"/>
<evidence type="ECO:0000256" key="12">
    <source>
        <dbReference type="ARBA" id="ARBA00022741"/>
    </source>
</evidence>
<comment type="catalytic activity">
    <reaction evidence="1">
        <text>adenosylcob(III)inamide + ATP = adenosylcob(III)inamide phosphate + ADP + H(+)</text>
        <dbReference type="Rhea" id="RHEA:15769"/>
        <dbReference type="ChEBI" id="CHEBI:2480"/>
        <dbReference type="ChEBI" id="CHEBI:15378"/>
        <dbReference type="ChEBI" id="CHEBI:30616"/>
        <dbReference type="ChEBI" id="CHEBI:58502"/>
        <dbReference type="ChEBI" id="CHEBI:456216"/>
        <dbReference type="EC" id="2.7.1.156"/>
    </reaction>
</comment>
<feature type="binding site" evidence="19">
    <location>
        <begin position="33"/>
        <end position="35"/>
    </location>
    <ligand>
        <name>GTP</name>
        <dbReference type="ChEBI" id="CHEBI:37565"/>
    </ligand>
</feature>
<comment type="catalytic activity">
    <reaction evidence="2">
        <text>adenosylcob(III)inamide phosphate + GTP + H(+) = adenosylcob(III)inamide-GDP + diphosphate</text>
        <dbReference type="Rhea" id="RHEA:22712"/>
        <dbReference type="ChEBI" id="CHEBI:15378"/>
        <dbReference type="ChEBI" id="CHEBI:33019"/>
        <dbReference type="ChEBI" id="CHEBI:37565"/>
        <dbReference type="ChEBI" id="CHEBI:58502"/>
        <dbReference type="ChEBI" id="CHEBI:60487"/>
        <dbReference type="EC" id="2.7.7.62"/>
    </reaction>
</comment>
<evidence type="ECO:0000256" key="4">
    <source>
        <dbReference type="ARBA" id="ARBA00003889"/>
    </source>
</evidence>
<evidence type="ECO:0000313" key="21">
    <source>
        <dbReference type="EMBL" id="KKO19942.1"/>
    </source>
</evidence>
<evidence type="ECO:0000256" key="18">
    <source>
        <dbReference type="PIRSR" id="PIRSR006135-1"/>
    </source>
</evidence>
<dbReference type="GO" id="GO:0009236">
    <property type="term" value="P:cobalamin biosynthetic process"/>
    <property type="evidence" value="ECO:0007669"/>
    <property type="project" value="UniProtKB-UniPathway"/>
</dbReference>
<dbReference type="UniPathway" id="UPA00148">
    <property type="reaction ID" value="UER00236"/>
</dbReference>
<evidence type="ECO:0000256" key="3">
    <source>
        <dbReference type="ARBA" id="ARBA00001522"/>
    </source>
</evidence>
<feature type="binding site" evidence="19">
    <location>
        <position position="83"/>
    </location>
    <ligand>
        <name>GTP</name>
        <dbReference type="ChEBI" id="CHEBI:37565"/>
    </ligand>
</feature>
<name>A0A0M2UVS1_9BACT</name>
<dbReference type="GO" id="GO:0008820">
    <property type="term" value="F:cobinamide phosphate guanylyltransferase activity"/>
    <property type="evidence" value="ECO:0007669"/>
    <property type="project" value="UniProtKB-EC"/>
</dbReference>
<dbReference type="EMBL" id="LAQJ01000139">
    <property type="protein sequence ID" value="KKO19942.1"/>
    <property type="molecule type" value="Genomic_DNA"/>
</dbReference>
<dbReference type="GO" id="GO:0005525">
    <property type="term" value="F:GTP binding"/>
    <property type="evidence" value="ECO:0007669"/>
    <property type="project" value="UniProtKB-KW"/>
</dbReference>
<dbReference type="Gene3D" id="3.40.50.300">
    <property type="entry name" value="P-loop containing nucleotide triphosphate hydrolases"/>
    <property type="match status" value="1"/>
</dbReference>
<comment type="function">
    <text evidence="4">Catalyzes ATP-dependent phosphorylation of adenosylcobinamide and addition of GMP to adenosylcobinamide phosphate.</text>
</comment>
<keyword evidence="13" id="KW-0418">Kinase</keyword>
<comment type="caution">
    <text evidence="21">The sequence shown here is derived from an EMBL/GenBank/DDBJ whole genome shotgun (WGS) entry which is preliminary data.</text>
</comment>
<dbReference type="EC" id="2.7.1.156" evidence="8"/>
<feature type="compositionally biased region" description="Polar residues" evidence="20">
    <location>
        <begin position="126"/>
        <end position="142"/>
    </location>
</feature>
<dbReference type="CDD" id="cd00544">
    <property type="entry name" value="CobU"/>
    <property type="match status" value="1"/>
</dbReference>
<evidence type="ECO:0000256" key="20">
    <source>
        <dbReference type="SAM" id="MobiDB-lite"/>
    </source>
</evidence>
<comment type="similarity">
    <text evidence="7">Belongs to the CobU/CobP family.</text>
</comment>
<feature type="region of interest" description="Disordered" evidence="20">
    <location>
        <begin position="102"/>
        <end position="142"/>
    </location>
</feature>
<protein>
    <recommendedName>
        <fullName evidence="16">Adenosylcobinamide kinase</fullName>
        <ecNumber evidence="8">2.7.1.156</ecNumber>
        <ecNumber evidence="9">2.7.7.62</ecNumber>
    </recommendedName>
    <alternativeName>
        <fullName evidence="17">Adenosylcobinamide-phosphate guanylyltransferase</fullName>
    </alternativeName>
</protein>
<dbReference type="PANTHER" id="PTHR34848">
    <property type="match status" value="1"/>
</dbReference>
<feature type="binding site" evidence="19">
    <location>
        <position position="61"/>
    </location>
    <ligand>
        <name>GTP</name>
        <dbReference type="ChEBI" id="CHEBI:37565"/>
    </ligand>
</feature>
<dbReference type="EC" id="2.7.7.62" evidence="9"/>
<dbReference type="PATRIC" id="fig|380242.3.peg.1649"/>
<feature type="binding site" evidence="19">
    <location>
        <begin position="9"/>
        <end position="16"/>
    </location>
    <ligand>
        <name>GTP</name>
        <dbReference type="ChEBI" id="CHEBI:37565"/>
    </ligand>
</feature>
<keyword evidence="15 19" id="KW-0342">GTP-binding</keyword>
<dbReference type="PIRSF" id="PIRSF006135">
    <property type="entry name" value="CobU"/>
    <property type="match status" value="1"/>
</dbReference>
<evidence type="ECO:0000256" key="1">
    <source>
        <dbReference type="ARBA" id="ARBA00000312"/>
    </source>
</evidence>
<dbReference type="PANTHER" id="PTHR34848:SF1">
    <property type="entry name" value="BIFUNCTIONAL ADENOSYLCOBALAMIN BIOSYNTHESIS PROTEIN COBU"/>
    <property type="match status" value="1"/>
</dbReference>
<keyword evidence="14" id="KW-0067">ATP-binding</keyword>
<dbReference type="SUPFAM" id="SSF52540">
    <property type="entry name" value="P-loop containing nucleoside triphosphate hydrolases"/>
    <property type="match status" value="2"/>
</dbReference>
<feature type="active site" description="GMP-histidine intermediate" evidence="18">
    <location>
        <position position="49"/>
    </location>
</feature>
<evidence type="ECO:0000256" key="13">
    <source>
        <dbReference type="ARBA" id="ARBA00022777"/>
    </source>
</evidence>
<evidence type="ECO:0000256" key="11">
    <source>
        <dbReference type="ARBA" id="ARBA00022679"/>
    </source>
</evidence>
<evidence type="ECO:0000256" key="5">
    <source>
        <dbReference type="ARBA" id="ARBA00004692"/>
    </source>
</evidence>
<evidence type="ECO:0000256" key="14">
    <source>
        <dbReference type="ARBA" id="ARBA00022840"/>
    </source>
</evidence>
<keyword evidence="12 19" id="KW-0547">Nucleotide-binding</keyword>
<dbReference type="AlphaFoldDB" id="A0A0M2UVS1"/>
<dbReference type="Pfam" id="PF02283">
    <property type="entry name" value="CobU"/>
    <property type="match status" value="1"/>
</dbReference>
<evidence type="ECO:0000256" key="8">
    <source>
        <dbReference type="ARBA" id="ARBA00012016"/>
    </source>
</evidence>
<dbReference type="NCBIfam" id="NF004469">
    <property type="entry name" value="PRK05800.1"/>
    <property type="match status" value="1"/>
</dbReference>
<evidence type="ECO:0000256" key="2">
    <source>
        <dbReference type="ARBA" id="ARBA00000711"/>
    </source>
</evidence>
<reference evidence="21 22" key="1">
    <citation type="journal article" date="2013" name="BMC Microbiol.">
        <title>Identification of the type II cytochrome c maturation pathway in anammox bacteria by comparative genomics.</title>
        <authorList>
            <person name="Ferousi C."/>
            <person name="Speth D.R."/>
            <person name="Reimann J."/>
            <person name="Op den Camp H.J."/>
            <person name="Allen J.W."/>
            <person name="Keltjens J.T."/>
            <person name="Jetten M.S."/>
        </authorList>
    </citation>
    <scope>NUCLEOTIDE SEQUENCE [LARGE SCALE GENOMIC DNA]</scope>
    <source>
        <strain evidence="21">RU1</strain>
    </source>
</reference>
<evidence type="ECO:0000256" key="17">
    <source>
        <dbReference type="ARBA" id="ARBA00030571"/>
    </source>
</evidence>
<comment type="pathway">
    <text evidence="5">Cofactor biosynthesis; adenosylcobalamin biosynthesis; adenosylcobalamin from cob(II)yrinate a,c-diamide: step 6/7.</text>
</comment>
<evidence type="ECO:0000256" key="16">
    <source>
        <dbReference type="ARBA" id="ARBA00029570"/>
    </source>
</evidence>
<dbReference type="InterPro" id="IPR027417">
    <property type="entry name" value="P-loop_NTPase"/>
</dbReference>
<evidence type="ECO:0000256" key="10">
    <source>
        <dbReference type="ARBA" id="ARBA00022573"/>
    </source>
</evidence>
<organism evidence="21 22">
    <name type="scientific">Candidatus Brocadia fulgida</name>
    <dbReference type="NCBI Taxonomy" id="380242"/>
    <lineage>
        <taxon>Bacteria</taxon>
        <taxon>Pseudomonadati</taxon>
        <taxon>Planctomycetota</taxon>
        <taxon>Candidatus Brocadiia</taxon>
        <taxon>Candidatus Brocadiales</taxon>
        <taxon>Candidatus Brocadiaceae</taxon>
        <taxon>Candidatus Brocadia</taxon>
    </lineage>
</organism>
<dbReference type="Proteomes" id="UP000034954">
    <property type="component" value="Unassembled WGS sequence"/>
</dbReference>
<sequence>MAKITFILGGARSGKSAFAEGLTKKYNDVVYIATAEAKDDEMHERIRIHRARRPQNWMTIESPFHVNKVVSDISGTTGLVLIDCITLYITNMLLNSETVPGGRGGQPFAQPPAKGYDLPSPGRGGESNQMTNSAGCSGLQTGSPQERQQVILAEIHKLRRACRESGSDVILISNEVGLSIVPDNALSREFRDIAGYANQIIAGEADEVYFMVAGIARG</sequence>
<evidence type="ECO:0000256" key="19">
    <source>
        <dbReference type="PIRSR" id="PIRSR006135-2"/>
    </source>
</evidence>
<accession>A0A0M2UVS1</accession>
<comment type="pathway">
    <text evidence="6">Cofactor biosynthesis; adenosylcobalamin biosynthesis; adenosylcobalamin from cob(II)yrinate a,c-diamide: step 5/7.</text>
</comment>
<dbReference type="GO" id="GO:0043752">
    <property type="term" value="F:adenosylcobinamide kinase activity"/>
    <property type="evidence" value="ECO:0007669"/>
    <property type="project" value="UniProtKB-EC"/>
</dbReference>
<comment type="catalytic activity">
    <reaction evidence="3">
        <text>adenosylcob(III)inamide + GTP = adenosylcob(III)inamide phosphate + GDP + H(+)</text>
        <dbReference type="Rhea" id="RHEA:15765"/>
        <dbReference type="ChEBI" id="CHEBI:2480"/>
        <dbReference type="ChEBI" id="CHEBI:15378"/>
        <dbReference type="ChEBI" id="CHEBI:37565"/>
        <dbReference type="ChEBI" id="CHEBI:58189"/>
        <dbReference type="ChEBI" id="CHEBI:58502"/>
        <dbReference type="EC" id="2.7.1.156"/>
    </reaction>
</comment>
<dbReference type="InterPro" id="IPR003203">
    <property type="entry name" value="CobU/CobP"/>
</dbReference>
<evidence type="ECO:0000256" key="6">
    <source>
        <dbReference type="ARBA" id="ARBA00005159"/>
    </source>
</evidence>
<keyword evidence="22" id="KW-1185">Reference proteome</keyword>
<gene>
    <name evidence="21" type="ORF">BROFUL_01334</name>
</gene>
<keyword evidence="10" id="KW-0169">Cobalamin biosynthesis</keyword>
<evidence type="ECO:0000313" key="22">
    <source>
        <dbReference type="Proteomes" id="UP000034954"/>
    </source>
</evidence>
<keyword evidence="11" id="KW-0808">Transferase</keyword>
<dbReference type="GO" id="GO:0005524">
    <property type="term" value="F:ATP binding"/>
    <property type="evidence" value="ECO:0007669"/>
    <property type="project" value="UniProtKB-KW"/>
</dbReference>
<feature type="binding site" evidence="19">
    <location>
        <begin position="50"/>
        <end position="53"/>
    </location>
    <ligand>
        <name>GTP</name>
        <dbReference type="ChEBI" id="CHEBI:37565"/>
    </ligand>
</feature>
<evidence type="ECO:0000256" key="7">
    <source>
        <dbReference type="ARBA" id="ARBA00007490"/>
    </source>
</evidence>
<evidence type="ECO:0000256" key="9">
    <source>
        <dbReference type="ARBA" id="ARBA00012523"/>
    </source>
</evidence>